<dbReference type="InParanoid" id="A0A316YPG9"/>
<dbReference type="RefSeq" id="XP_025378124.1">
    <property type="nucleotide sequence ID" value="XM_025523582.1"/>
</dbReference>
<feature type="transmembrane region" description="Helical" evidence="6">
    <location>
        <begin position="402"/>
        <end position="421"/>
    </location>
</feature>
<dbReference type="SUPFAM" id="SSF103473">
    <property type="entry name" value="MFS general substrate transporter"/>
    <property type="match status" value="1"/>
</dbReference>
<dbReference type="OrthoDB" id="2985014at2759"/>
<feature type="transmembrane region" description="Helical" evidence="6">
    <location>
        <begin position="230"/>
        <end position="254"/>
    </location>
</feature>
<dbReference type="STRING" id="215250.A0A316YPG9"/>
<evidence type="ECO:0000313" key="7">
    <source>
        <dbReference type="EMBL" id="PWN90926.1"/>
    </source>
</evidence>
<feature type="transmembrane region" description="Helical" evidence="6">
    <location>
        <begin position="163"/>
        <end position="182"/>
    </location>
</feature>
<dbReference type="GeneID" id="37045498"/>
<dbReference type="InterPro" id="IPR036259">
    <property type="entry name" value="MFS_trans_sf"/>
</dbReference>
<evidence type="ECO:0000313" key="8">
    <source>
        <dbReference type="Proteomes" id="UP000245768"/>
    </source>
</evidence>
<dbReference type="GO" id="GO:0022857">
    <property type="term" value="F:transmembrane transporter activity"/>
    <property type="evidence" value="ECO:0007669"/>
    <property type="project" value="InterPro"/>
</dbReference>
<keyword evidence="3 6" id="KW-0812">Transmembrane</keyword>
<dbReference type="Proteomes" id="UP000245768">
    <property type="component" value="Unassembled WGS sequence"/>
</dbReference>
<comment type="subcellular location">
    <subcellularLocation>
        <location evidence="1">Membrane</location>
        <topology evidence="1">Multi-pass membrane protein</topology>
    </subcellularLocation>
</comment>
<keyword evidence="2" id="KW-0813">Transport</keyword>
<dbReference type="EMBL" id="KZ819636">
    <property type="protein sequence ID" value="PWN90926.1"/>
    <property type="molecule type" value="Genomic_DNA"/>
</dbReference>
<feature type="transmembrane region" description="Helical" evidence="6">
    <location>
        <begin position="336"/>
        <end position="362"/>
    </location>
</feature>
<name>A0A316YPG9_9BASI</name>
<keyword evidence="4 6" id="KW-1133">Transmembrane helix</keyword>
<gene>
    <name evidence="7" type="ORF">FA10DRAFT_279930</name>
</gene>
<evidence type="ECO:0000256" key="1">
    <source>
        <dbReference type="ARBA" id="ARBA00004141"/>
    </source>
</evidence>
<protein>
    <submittedName>
        <fullName evidence="7">MFS general substrate transporter</fullName>
    </submittedName>
</protein>
<keyword evidence="5 6" id="KW-0472">Membrane</keyword>
<dbReference type="InterPro" id="IPR011701">
    <property type="entry name" value="MFS"/>
</dbReference>
<dbReference type="PANTHER" id="PTHR43791">
    <property type="entry name" value="PERMEASE-RELATED"/>
    <property type="match status" value="1"/>
</dbReference>
<organism evidence="7 8">
    <name type="scientific">Acaromyces ingoldii</name>
    <dbReference type="NCBI Taxonomy" id="215250"/>
    <lineage>
        <taxon>Eukaryota</taxon>
        <taxon>Fungi</taxon>
        <taxon>Dikarya</taxon>
        <taxon>Basidiomycota</taxon>
        <taxon>Ustilaginomycotina</taxon>
        <taxon>Exobasidiomycetes</taxon>
        <taxon>Exobasidiales</taxon>
        <taxon>Cryptobasidiaceae</taxon>
        <taxon>Acaromyces</taxon>
    </lineage>
</organism>
<proteinExistence type="predicted"/>
<feature type="transmembrane region" description="Helical" evidence="6">
    <location>
        <begin position="194"/>
        <end position="218"/>
    </location>
</feature>
<dbReference type="Gene3D" id="1.20.1250.20">
    <property type="entry name" value="MFS general substrate transporter like domains"/>
    <property type="match status" value="2"/>
</dbReference>
<evidence type="ECO:0000256" key="5">
    <source>
        <dbReference type="ARBA" id="ARBA00023136"/>
    </source>
</evidence>
<evidence type="ECO:0000256" key="3">
    <source>
        <dbReference type="ARBA" id="ARBA00022692"/>
    </source>
</evidence>
<feature type="transmembrane region" description="Helical" evidence="6">
    <location>
        <begin position="374"/>
        <end position="395"/>
    </location>
</feature>
<evidence type="ECO:0000256" key="2">
    <source>
        <dbReference type="ARBA" id="ARBA00022448"/>
    </source>
</evidence>
<reference evidence="7 8" key="1">
    <citation type="journal article" date="2018" name="Mol. Biol. Evol.">
        <title>Broad Genomic Sampling Reveals a Smut Pathogenic Ancestry of the Fungal Clade Ustilaginomycotina.</title>
        <authorList>
            <person name="Kijpornyongpan T."/>
            <person name="Mondo S.J."/>
            <person name="Barry K."/>
            <person name="Sandor L."/>
            <person name="Lee J."/>
            <person name="Lipzen A."/>
            <person name="Pangilinan J."/>
            <person name="LaButti K."/>
            <person name="Hainaut M."/>
            <person name="Henrissat B."/>
            <person name="Grigoriev I.V."/>
            <person name="Spatafora J.W."/>
            <person name="Aime M.C."/>
        </authorList>
    </citation>
    <scope>NUCLEOTIDE SEQUENCE [LARGE SCALE GENOMIC DNA]</scope>
    <source>
        <strain evidence="7 8">MCA 4198</strain>
    </source>
</reference>
<dbReference type="PANTHER" id="PTHR43791:SF46">
    <property type="entry name" value="MAJOR FACILITATOR SUPERFAMILY (MFS) PROFILE DOMAIN-CONTAINING PROTEIN-RELATED"/>
    <property type="match status" value="1"/>
</dbReference>
<evidence type="ECO:0000256" key="4">
    <source>
        <dbReference type="ARBA" id="ARBA00022989"/>
    </source>
</evidence>
<evidence type="ECO:0000256" key="6">
    <source>
        <dbReference type="SAM" id="Phobius"/>
    </source>
</evidence>
<accession>A0A316YPG9</accession>
<dbReference type="Pfam" id="PF07690">
    <property type="entry name" value="MFS_1"/>
    <property type="match status" value="1"/>
</dbReference>
<feature type="transmembrane region" description="Helical" evidence="6">
    <location>
        <begin position="266"/>
        <end position="286"/>
    </location>
</feature>
<sequence>MTTFEKTGLEMHELSMVPSLPCSQEGTSGEHSLHCTRSKPSLMTPEAVDTSDFTHQMRRNTYFEDDDVRDPRRSFSGHATDGVTVLNARTTIDRKRIVKIMTKINFHILPPVMLLYLCAFMDRTAMANVKVAGMNQDIKITHAHYTIAVVPSNLVLRWLGAKIWLPVIGVGWGTAMLLTAFVNNTKHIFIGRSLLEMMVTIVLPQTAGVFPGIVYYLGGFFPRTFVSHSIGLFFSAGVIAGSVGGCISLAVQVVNPLREKMADWRMILVIEGICSIIVSVGSYFFIRKDIDDCGFLSAEDKAYMKECVLYDQEHYRFKTTLGYHWKFVKNAFTDGFVWLLVLLLFCASVPMMSVALTLPIIIEDGLGYNKYKAQGYTAIVYFIAAIYVVATAIYSDRWNCRILVYVISMFIGVMAWLIGTLNPTSIIRYLSTIFMAMGSFGGACSVFALVSGNTSGDTKRNVAMALVIGCGVGPGGILGSVIFLEGSAPLYREAFLINAGFSLAGVFLGVLYGGAIHRAGNRKARLLFTGRVPRSAKEDYDMLGDKSPFFFYIT</sequence>
<feature type="transmembrane region" description="Helical" evidence="6">
    <location>
        <begin position="427"/>
        <end position="450"/>
    </location>
</feature>
<feature type="transmembrane region" description="Helical" evidence="6">
    <location>
        <begin position="495"/>
        <end position="515"/>
    </location>
</feature>
<feature type="transmembrane region" description="Helical" evidence="6">
    <location>
        <begin position="462"/>
        <end position="483"/>
    </location>
</feature>
<dbReference type="GO" id="GO:0016020">
    <property type="term" value="C:membrane"/>
    <property type="evidence" value="ECO:0007669"/>
    <property type="project" value="UniProtKB-SubCell"/>
</dbReference>
<keyword evidence="8" id="KW-1185">Reference proteome</keyword>
<dbReference type="AlphaFoldDB" id="A0A316YPG9"/>